<reference evidence="3 4" key="1">
    <citation type="submission" date="2014-12" db="EMBL/GenBank/DDBJ databases">
        <title>Draft genome sequences of 29 type strains of Enterococci.</title>
        <authorList>
            <person name="Zhong Z."/>
            <person name="Sun Z."/>
            <person name="Liu W."/>
            <person name="Zhang W."/>
            <person name="Zhang H."/>
        </authorList>
    </citation>
    <scope>NUCLEOTIDE SEQUENCE [LARGE SCALE GENOMIC DNA]</scope>
    <source>
        <strain evidence="3 4">DSM 22801</strain>
    </source>
</reference>
<organism evidence="3 4">
    <name type="scientific">Enterococcus silesiacus</name>
    <dbReference type="NCBI Taxonomy" id="332949"/>
    <lineage>
        <taxon>Bacteria</taxon>
        <taxon>Bacillati</taxon>
        <taxon>Bacillota</taxon>
        <taxon>Bacilli</taxon>
        <taxon>Lactobacillales</taxon>
        <taxon>Enterococcaceae</taxon>
        <taxon>Enterococcus</taxon>
    </lineage>
</organism>
<dbReference type="Pfam" id="PF13731">
    <property type="entry name" value="WxL"/>
    <property type="match status" value="1"/>
</dbReference>
<protein>
    <recommendedName>
        <fullName evidence="2">WxL domain-containing protein</fullName>
    </recommendedName>
</protein>
<feature type="domain" description="WxL" evidence="2">
    <location>
        <begin position="688"/>
        <end position="826"/>
    </location>
</feature>
<dbReference type="EMBL" id="JXLC01000045">
    <property type="protein sequence ID" value="OJG84745.1"/>
    <property type="molecule type" value="Genomic_DNA"/>
</dbReference>
<sequence length="830" mass="91995">MERRKKMRKKRKVQLGILTVITGVVIGVAYFTQNMNDKLMAAPPVGYSDFITTPGVNAVDINATSKVEISGDYALKFRISDKITYEPIGASKVEDIISKNTLPGAKDPHNFRGKSQVISFNPKDEALYPERAVWIRRAAIYKGREVDIKMVIDKLTFKYLPDYPGGGYPDANFFALDVTERNLYNGYLTASDSPILWEKAFLMMGGRSGSANMNHEQSSNLSESYTQGDTISYHYEFYDSKTKLPLAVKGIWNYNNINQAKQVKTDFDGDFSNIFVATDATVNLGYQLGSPPVEDILIFGSQDIVDKSYTRLDKMFQETKYTTAFSAARKTTAMLVMYETESLARIAPANPVVIGSTNSQTHKDPNYLNMNYTIIQDVADNRLINRNNKFVLETTVPDYYDIDVTKVKVSSYGNADDLTNLFTIAVDPANASRLLLTAKDPTTNEFNGKVFDIKVSAKPNSTFNFDKVAYNYQTGGKDDGYMLFEQGLSAKVHYEVNDSVTGLVVHNKDITSEITDESMVKVLYEGIPDGDPKKELTFPRDTDFSKIDIQTAYLDNLRVDTENAIDEPVTVTYKNGKLPDSSVLGPQKVTLILTTAKEVSVEKEVTITITDISATLTVKFIGELTNELHVPITLEGNTTDKVDLTIDKSVQTVVSDLVAKGYTKLPWDNADAENATPYTAGTVIYKFQGNLALDSVPATLNFGKLTYDAKTKRVENPIFKEKLVVSDTRANPAQGWHLTATLTSPMTNNKGQELVNALRYVEQGQETILDANAQVIYANNEGKDGKFAVSDSWGTAQGTDGIKLQMNSSDTVYTGDYIGTITWKIMAGQP</sequence>
<feature type="transmembrane region" description="Helical" evidence="1">
    <location>
        <begin position="12"/>
        <end position="31"/>
    </location>
</feature>
<dbReference type="Proteomes" id="UP000183039">
    <property type="component" value="Unassembled WGS sequence"/>
</dbReference>
<evidence type="ECO:0000256" key="1">
    <source>
        <dbReference type="SAM" id="Phobius"/>
    </source>
</evidence>
<evidence type="ECO:0000313" key="3">
    <source>
        <dbReference type="EMBL" id="OJG84745.1"/>
    </source>
</evidence>
<evidence type="ECO:0000313" key="4">
    <source>
        <dbReference type="Proteomes" id="UP000183039"/>
    </source>
</evidence>
<evidence type="ECO:0000259" key="2">
    <source>
        <dbReference type="Pfam" id="PF13731"/>
    </source>
</evidence>
<dbReference type="AlphaFoldDB" id="A0AA91JMK7"/>
<proteinExistence type="predicted"/>
<comment type="caution">
    <text evidence="3">The sequence shown here is derived from an EMBL/GenBank/DDBJ whole genome shotgun (WGS) entry which is preliminary data.</text>
</comment>
<name>A0AA91JMK7_9ENTE</name>
<keyword evidence="1" id="KW-1133">Transmembrane helix</keyword>
<dbReference type="InterPro" id="IPR027994">
    <property type="entry name" value="WxL_dom"/>
</dbReference>
<gene>
    <name evidence="3" type="ORF">RV15_GL002890</name>
</gene>
<accession>A0AA91JMK7</accession>
<keyword evidence="1" id="KW-0812">Transmembrane</keyword>
<keyword evidence="1" id="KW-0472">Membrane</keyword>